<evidence type="ECO:0000256" key="2">
    <source>
        <dbReference type="ARBA" id="ARBA00022837"/>
    </source>
</evidence>
<feature type="transmembrane region" description="Helical" evidence="3">
    <location>
        <begin position="500"/>
        <end position="526"/>
    </location>
</feature>
<evidence type="ECO:0000313" key="5">
    <source>
        <dbReference type="EMBL" id="CAK9213229.1"/>
    </source>
</evidence>
<keyword evidence="2" id="KW-0106">Calcium</keyword>
<dbReference type="SUPFAM" id="SSF47473">
    <property type="entry name" value="EF-hand"/>
    <property type="match status" value="1"/>
</dbReference>
<dbReference type="EMBL" id="OZ019911">
    <property type="protein sequence ID" value="CAK9213229.1"/>
    <property type="molecule type" value="Genomic_DNA"/>
</dbReference>
<dbReference type="PANTHER" id="PTHR13890:SF42">
    <property type="entry name" value="MAGNESIUM TRANSPORTER"/>
    <property type="match status" value="1"/>
</dbReference>
<name>A0ABP0U5E0_9BRYO</name>
<evidence type="ECO:0000256" key="3">
    <source>
        <dbReference type="RuleBase" id="RU366041"/>
    </source>
</evidence>
<reference evidence="5" key="1">
    <citation type="submission" date="2024-02" db="EMBL/GenBank/DDBJ databases">
        <authorList>
            <consortium name="ELIXIR-Norway"/>
            <consortium name="Elixir Norway"/>
        </authorList>
    </citation>
    <scope>NUCLEOTIDE SEQUENCE</scope>
</reference>
<keyword evidence="3" id="KW-1133">Transmembrane helix</keyword>
<dbReference type="Gene3D" id="2.40.128.330">
    <property type="match status" value="1"/>
</dbReference>
<comment type="function">
    <text evidence="3">Magnesium transporter that may mediate the influx of magnesium.</text>
</comment>
<keyword evidence="6" id="KW-1185">Reference proteome</keyword>
<dbReference type="InterPro" id="IPR018247">
    <property type="entry name" value="EF_Hand_1_Ca_BS"/>
</dbReference>
<dbReference type="Pfam" id="PF22099">
    <property type="entry name" value="MRS2-like"/>
    <property type="match status" value="1"/>
</dbReference>
<dbReference type="InterPro" id="IPR039204">
    <property type="entry name" value="MRS2-like"/>
</dbReference>
<dbReference type="Proteomes" id="UP001497512">
    <property type="component" value="Chromosome 19"/>
</dbReference>
<dbReference type="PANTHER" id="PTHR13890">
    <property type="entry name" value="RNA SPLICING PROTEIN MRS2, MITOCHONDRIAL"/>
    <property type="match status" value="1"/>
</dbReference>
<comment type="subcellular location">
    <subcellularLocation>
        <location evidence="3">Membrane</location>
        <topology evidence="3">Multi-pass membrane protein</topology>
    </subcellularLocation>
</comment>
<keyword evidence="3" id="KW-0813">Transport</keyword>
<accession>A0ABP0U5E0</accession>
<evidence type="ECO:0000256" key="1">
    <source>
        <dbReference type="ARBA" id="ARBA00007535"/>
    </source>
</evidence>
<proteinExistence type="inferred from homology"/>
<sequence length="624" mass="69560">MARLQLLQVASLWRHVESLSFGAGVKTLRSPRSSLPSSWSSSMQNPFQCLGVSFSTLQQQQQQQRVMMMTTMTFASHNHPNFLPLALTSRGLWPQEQLLVGCLPVINYGQSNSWLTSQGLKFFFSTTTTLPADASSRQEGGGVVEVEKEKSSSTGGGAEINTAAAHNKKGMMDGAPKYSVVRINSDGSWLSLSLTSAQLGIHPRDIDVLAGGKSFVPQRATIAVRNNKVVWRMENVRALVCKDFVLLFEARKPRISKRGVFGRGASSLGKAPEEVMKKAREMFAASMAHQAMEPPGHVFDSMPFHLQMIECLLKETSNFFHQRVERLKVVVERMLEELTKDVNMGGLQRLLPLKRALTEVEHDVQDTHVAMDQVLSSDDLLQALCLENGELASPVAENSTHRETGEEGGSPNSNLRQATVDMLLTYQREVDDSGGALEELRKHMEAAQEIWELGLDTTRNRIIQANLMMSMATLSMSLAAVVASFFGMNLPSGYEQHPSLFWWVVGGVTATSLSLSAGLLFICRVWPRIADQRRAQDLAGLNDLLHHFDDIDDIFQVVMEEARGKAVTQAEFQRIVKMHPSAHFIRERELSLMFQLFDLNHNQVLEVNEFNSNRNHPPSSWMPT</sequence>
<comment type="similarity">
    <text evidence="1 3">Belongs to the CorA metal ion transporter (MIT) (TC 1.A.35.5) family.</text>
</comment>
<keyword evidence="3" id="KW-0812">Transmembrane</keyword>
<dbReference type="InterPro" id="IPR011992">
    <property type="entry name" value="EF-hand-dom_pair"/>
</dbReference>
<dbReference type="CDD" id="cd12823">
    <property type="entry name" value="Mrs2_Mfm1p-like"/>
    <property type="match status" value="1"/>
</dbReference>
<evidence type="ECO:0000256" key="4">
    <source>
        <dbReference type="SAM" id="MobiDB-lite"/>
    </source>
</evidence>
<protein>
    <recommendedName>
        <fullName evidence="3">Magnesium transporter</fullName>
    </recommendedName>
</protein>
<keyword evidence="3" id="KW-0472">Membrane</keyword>
<dbReference type="Gene3D" id="1.20.58.340">
    <property type="entry name" value="Magnesium transport protein CorA, transmembrane region"/>
    <property type="match status" value="1"/>
</dbReference>
<organism evidence="5 6">
    <name type="scientific">Sphagnum troendelagicum</name>
    <dbReference type="NCBI Taxonomy" id="128251"/>
    <lineage>
        <taxon>Eukaryota</taxon>
        <taxon>Viridiplantae</taxon>
        <taxon>Streptophyta</taxon>
        <taxon>Embryophyta</taxon>
        <taxon>Bryophyta</taxon>
        <taxon>Sphagnophytina</taxon>
        <taxon>Sphagnopsida</taxon>
        <taxon>Sphagnales</taxon>
        <taxon>Sphagnaceae</taxon>
        <taxon>Sphagnum</taxon>
    </lineage>
</organism>
<gene>
    <name evidence="5" type="ORF">CSSPTR1EN2_LOCUS11632</name>
</gene>
<feature type="region of interest" description="Disordered" evidence="4">
    <location>
        <begin position="394"/>
        <end position="414"/>
    </location>
</feature>
<keyword evidence="3" id="KW-0460">Magnesium</keyword>
<evidence type="ECO:0000313" key="6">
    <source>
        <dbReference type="Proteomes" id="UP001497512"/>
    </source>
</evidence>
<keyword evidence="3" id="KW-0406">Ion transport</keyword>
<feature type="transmembrane region" description="Helical" evidence="3">
    <location>
        <begin position="467"/>
        <end position="488"/>
    </location>
</feature>
<feature type="region of interest" description="Disordered" evidence="4">
    <location>
        <begin position="134"/>
        <end position="160"/>
    </location>
</feature>
<dbReference type="PROSITE" id="PS00018">
    <property type="entry name" value="EF_HAND_1"/>
    <property type="match status" value="1"/>
</dbReference>